<dbReference type="CDD" id="cd20069">
    <property type="entry name" value="5TM_Oxa1-like"/>
    <property type="match status" value="1"/>
</dbReference>
<evidence type="ECO:0000259" key="7">
    <source>
        <dbReference type="Pfam" id="PF02096"/>
    </source>
</evidence>
<proteinExistence type="inferred from homology"/>
<dbReference type="InterPro" id="IPR001708">
    <property type="entry name" value="YidC/ALB3/OXA1/COX18"/>
</dbReference>
<evidence type="ECO:0000256" key="3">
    <source>
        <dbReference type="ARBA" id="ARBA00022989"/>
    </source>
</evidence>
<dbReference type="EMBL" id="KL367577">
    <property type="protein sequence ID" value="KFD63271.1"/>
    <property type="molecule type" value="Genomic_DNA"/>
</dbReference>
<organism evidence="8">
    <name type="scientific">Trichuris suis</name>
    <name type="common">pig whipworm</name>
    <dbReference type="NCBI Taxonomy" id="68888"/>
    <lineage>
        <taxon>Eukaryota</taxon>
        <taxon>Metazoa</taxon>
        <taxon>Ecdysozoa</taxon>
        <taxon>Nematoda</taxon>
        <taxon>Enoplea</taxon>
        <taxon>Dorylaimia</taxon>
        <taxon>Trichinellida</taxon>
        <taxon>Trichuridae</taxon>
        <taxon>Trichuris</taxon>
    </lineage>
</organism>
<evidence type="ECO:0000256" key="1">
    <source>
        <dbReference type="ARBA" id="ARBA00004141"/>
    </source>
</evidence>
<dbReference type="GO" id="GO:0032979">
    <property type="term" value="P:protein insertion into mitochondrial inner membrane from matrix"/>
    <property type="evidence" value="ECO:0007669"/>
    <property type="project" value="TreeGrafter"/>
</dbReference>
<name>A0A085N1C5_9BILA</name>
<protein>
    <recommendedName>
        <fullName evidence="7">Membrane insertase YidC/Oxa/ALB C-terminal domain-containing protein</fullName>
    </recommendedName>
</protein>
<dbReference type="PANTHER" id="PTHR12428:SF65">
    <property type="entry name" value="CYTOCHROME C OXIDASE ASSEMBLY PROTEIN COX18, MITOCHONDRIAL"/>
    <property type="match status" value="1"/>
</dbReference>
<sequence length="434" mass="49232">MQKAHCSKLKINFTQTCNVDAYRRLVWSTMTPDRRSPPMERVEGMFALRQRIDEVVAFCEQPGGVFFWPTGVQRESASLVIGGAFGDSVFATNDSPLVSSFTTMVALWTSAVFTSELGNFYFPPFEGLQKALSAVHAVSGMPWWAVIVSTTLVAKLATFPLAIVSQRNSVRYLLAKPRIEQLLAQIRSKVDEEAFRYRWSNRRSKIVYRANASRILAEIYSKYDFHPLRTISLALAQIPIWVSLSVTVRRLCLRPITEQRKIGELHPFDESLDVVPEFCSMMTEGCLWFPDLTVSDQYFLLSLILAIVNYLTVQVSKLYDAACLLYCIFDQLHAMPFRGLPMGRFGKCLKYASYGGVMILPVASAFVPTGLCFYWTASSVANFLMYVVVKQPTVKRYCRIPMLPTDPQRPFRDLLVHTISPLTRPFLRRKGSAE</sequence>
<keyword evidence="3 6" id="KW-1133">Transmembrane helix</keyword>
<dbReference type="GO" id="GO:0032977">
    <property type="term" value="F:membrane insertase activity"/>
    <property type="evidence" value="ECO:0007669"/>
    <property type="project" value="InterPro"/>
</dbReference>
<dbReference type="AlphaFoldDB" id="A0A085N1C5"/>
<accession>A0A085N1C5</accession>
<dbReference type="GO" id="GO:0005743">
    <property type="term" value="C:mitochondrial inner membrane"/>
    <property type="evidence" value="ECO:0007669"/>
    <property type="project" value="TreeGrafter"/>
</dbReference>
<feature type="domain" description="Membrane insertase YidC/Oxa/ALB C-terminal" evidence="7">
    <location>
        <begin position="143"/>
        <end position="390"/>
    </location>
</feature>
<keyword evidence="2 5" id="KW-0812">Transmembrane</keyword>
<dbReference type="GO" id="GO:0033617">
    <property type="term" value="P:mitochondrial respiratory chain complex IV assembly"/>
    <property type="evidence" value="ECO:0007669"/>
    <property type="project" value="TreeGrafter"/>
</dbReference>
<keyword evidence="4 6" id="KW-0472">Membrane</keyword>
<evidence type="ECO:0000313" key="8">
    <source>
        <dbReference type="EMBL" id="KFD63271.1"/>
    </source>
</evidence>
<evidence type="ECO:0000256" key="4">
    <source>
        <dbReference type="ARBA" id="ARBA00023136"/>
    </source>
</evidence>
<dbReference type="PANTHER" id="PTHR12428">
    <property type="entry name" value="OXA1"/>
    <property type="match status" value="1"/>
</dbReference>
<reference evidence="8" key="1">
    <citation type="journal article" date="2014" name="Nat. Genet.">
        <title>Genome and transcriptome of the porcine whipworm Trichuris suis.</title>
        <authorList>
            <person name="Jex A.R."/>
            <person name="Nejsum P."/>
            <person name="Schwarz E.M."/>
            <person name="Hu L."/>
            <person name="Young N.D."/>
            <person name="Hall R.S."/>
            <person name="Korhonen P.K."/>
            <person name="Liao S."/>
            <person name="Thamsborg S."/>
            <person name="Xia J."/>
            <person name="Xu P."/>
            <person name="Wang S."/>
            <person name="Scheerlinck J.P."/>
            <person name="Hofmann A."/>
            <person name="Sternberg P.W."/>
            <person name="Wang J."/>
            <person name="Gasser R.B."/>
        </authorList>
    </citation>
    <scope>NUCLEOTIDE SEQUENCE [LARGE SCALE GENOMIC DNA]</scope>
    <source>
        <strain evidence="8">DCEP-RM93F</strain>
    </source>
</reference>
<feature type="transmembrane region" description="Helical" evidence="6">
    <location>
        <begin position="373"/>
        <end position="389"/>
    </location>
</feature>
<gene>
    <name evidence="8" type="ORF">M514_24559</name>
</gene>
<evidence type="ECO:0000256" key="6">
    <source>
        <dbReference type="SAM" id="Phobius"/>
    </source>
</evidence>
<evidence type="ECO:0000256" key="2">
    <source>
        <dbReference type="ARBA" id="ARBA00022692"/>
    </source>
</evidence>
<dbReference type="Proteomes" id="UP000030758">
    <property type="component" value="Unassembled WGS sequence"/>
</dbReference>
<dbReference type="InterPro" id="IPR028055">
    <property type="entry name" value="YidC/Oxa/ALB_C"/>
</dbReference>
<comment type="subcellular location">
    <subcellularLocation>
        <location evidence="1 5">Membrane</location>
        <topology evidence="1 5">Multi-pass membrane protein</topology>
    </subcellularLocation>
</comment>
<comment type="similarity">
    <text evidence="5">Belongs to the OXA1/ALB3/YidC family.</text>
</comment>
<evidence type="ECO:0000256" key="5">
    <source>
        <dbReference type="RuleBase" id="RU003945"/>
    </source>
</evidence>
<dbReference type="Pfam" id="PF02096">
    <property type="entry name" value="60KD_IMP"/>
    <property type="match status" value="1"/>
</dbReference>